<dbReference type="EMBL" id="JAYMYR010000003">
    <property type="protein sequence ID" value="KAK7374148.1"/>
    <property type="molecule type" value="Genomic_DNA"/>
</dbReference>
<dbReference type="AlphaFoldDB" id="A0AAN9RPV2"/>
<keyword evidence="2" id="KW-1185">Reference proteome</keyword>
<proteinExistence type="predicted"/>
<reference evidence="1 2" key="1">
    <citation type="submission" date="2024-01" db="EMBL/GenBank/DDBJ databases">
        <title>The genomes of 5 underutilized Papilionoideae crops provide insights into root nodulation and disease resistanc.</title>
        <authorList>
            <person name="Jiang F."/>
        </authorList>
    </citation>
    <scope>NUCLEOTIDE SEQUENCE [LARGE SCALE GENOMIC DNA]</scope>
    <source>
        <strain evidence="1">JINMINGXINNONG_FW02</strain>
        <tissue evidence="1">Leaves</tissue>
    </source>
</reference>
<sequence length="73" mass="8870">MESWNLTLQTIEPEMNRTTEPKWNQRLQNKHSDMKFHRYTYTEGNKVKGEEENQKGKFFSTFWPFLKGDQQAK</sequence>
<protein>
    <submittedName>
        <fullName evidence="1">Uncharacterized protein</fullName>
    </submittedName>
</protein>
<accession>A0AAN9RPV2</accession>
<dbReference type="Proteomes" id="UP001374584">
    <property type="component" value="Unassembled WGS sequence"/>
</dbReference>
<comment type="caution">
    <text evidence="1">The sequence shown here is derived from an EMBL/GenBank/DDBJ whole genome shotgun (WGS) entry which is preliminary data.</text>
</comment>
<evidence type="ECO:0000313" key="1">
    <source>
        <dbReference type="EMBL" id="KAK7374148.1"/>
    </source>
</evidence>
<name>A0AAN9RPV2_PHACN</name>
<evidence type="ECO:0000313" key="2">
    <source>
        <dbReference type="Proteomes" id="UP001374584"/>
    </source>
</evidence>
<gene>
    <name evidence="1" type="ORF">VNO80_07574</name>
</gene>
<organism evidence="1 2">
    <name type="scientific">Phaseolus coccineus</name>
    <name type="common">Scarlet runner bean</name>
    <name type="synonym">Phaseolus multiflorus</name>
    <dbReference type="NCBI Taxonomy" id="3886"/>
    <lineage>
        <taxon>Eukaryota</taxon>
        <taxon>Viridiplantae</taxon>
        <taxon>Streptophyta</taxon>
        <taxon>Embryophyta</taxon>
        <taxon>Tracheophyta</taxon>
        <taxon>Spermatophyta</taxon>
        <taxon>Magnoliopsida</taxon>
        <taxon>eudicotyledons</taxon>
        <taxon>Gunneridae</taxon>
        <taxon>Pentapetalae</taxon>
        <taxon>rosids</taxon>
        <taxon>fabids</taxon>
        <taxon>Fabales</taxon>
        <taxon>Fabaceae</taxon>
        <taxon>Papilionoideae</taxon>
        <taxon>50 kb inversion clade</taxon>
        <taxon>NPAAA clade</taxon>
        <taxon>indigoferoid/millettioid clade</taxon>
        <taxon>Phaseoleae</taxon>
        <taxon>Phaseolus</taxon>
    </lineage>
</organism>